<feature type="domain" description="C2H2-type" evidence="6">
    <location>
        <begin position="10"/>
        <end position="40"/>
    </location>
</feature>
<evidence type="ECO:0000313" key="8">
    <source>
        <dbReference type="Proteomes" id="UP001150925"/>
    </source>
</evidence>
<accession>A0A9W8AZ71</accession>
<feature type="compositionally biased region" description="Basic and acidic residues" evidence="5">
    <location>
        <begin position="183"/>
        <end position="197"/>
    </location>
</feature>
<reference evidence="7" key="1">
    <citation type="submission" date="2022-07" db="EMBL/GenBank/DDBJ databases">
        <title>Phylogenomic reconstructions and comparative analyses of Kickxellomycotina fungi.</title>
        <authorList>
            <person name="Reynolds N.K."/>
            <person name="Stajich J.E."/>
            <person name="Barry K."/>
            <person name="Grigoriev I.V."/>
            <person name="Crous P."/>
            <person name="Smith M.E."/>
        </authorList>
    </citation>
    <scope>NUCLEOTIDE SEQUENCE</scope>
    <source>
        <strain evidence="7">RSA 1196</strain>
    </source>
</reference>
<comment type="caution">
    <text evidence="7">The sequence shown here is derived from an EMBL/GenBank/DDBJ whole genome shotgun (WGS) entry which is preliminary data.</text>
</comment>
<dbReference type="Gene3D" id="3.30.160.60">
    <property type="entry name" value="Classic Zinc Finger"/>
    <property type="match status" value="1"/>
</dbReference>
<dbReference type="SMART" id="SM00355">
    <property type="entry name" value="ZnF_C2H2"/>
    <property type="match status" value="1"/>
</dbReference>
<keyword evidence="3" id="KW-0862">Zinc</keyword>
<evidence type="ECO:0000256" key="5">
    <source>
        <dbReference type="SAM" id="MobiDB-lite"/>
    </source>
</evidence>
<evidence type="ECO:0000256" key="3">
    <source>
        <dbReference type="ARBA" id="ARBA00022833"/>
    </source>
</evidence>
<dbReference type="GO" id="GO:0008270">
    <property type="term" value="F:zinc ion binding"/>
    <property type="evidence" value="ECO:0007669"/>
    <property type="project" value="UniProtKB-KW"/>
</dbReference>
<evidence type="ECO:0000259" key="6">
    <source>
        <dbReference type="PROSITE" id="PS50157"/>
    </source>
</evidence>
<gene>
    <name evidence="7" type="ORF">IWQ62_000919</name>
</gene>
<dbReference type="AlphaFoldDB" id="A0A9W8AZ71"/>
<dbReference type="FunFam" id="3.30.160.60:FF:000446">
    <property type="entry name" value="Zinc finger protein"/>
    <property type="match status" value="1"/>
</dbReference>
<evidence type="ECO:0000256" key="1">
    <source>
        <dbReference type="ARBA" id="ARBA00022723"/>
    </source>
</evidence>
<dbReference type="Proteomes" id="UP001150925">
    <property type="component" value="Unassembled WGS sequence"/>
</dbReference>
<evidence type="ECO:0000256" key="2">
    <source>
        <dbReference type="ARBA" id="ARBA00022771"/>
    </source>
</evidence>
<proteinExistence type="predicted"/>
<dbReference type="InterPro" id="IPR013087">
    <property type="entry name" value="Znf_C2H2_type"/>
</dbReference>
<dbReference type="PROSITE" id="PS50157">
    <property type="entry name" value="ZINC_FINGER_C2H2_2"/>
    <property type="match status" value="1"/>
</dbReference>
<feature type="region of interest" description="Disordered" evidence="5">
    <location>
        <begin position="176"/>
        <end position="204"/>
    </location>
</feature>
<organism evidence="7 8">
    <name type="scientific">Dispira parvispora</name>
    <dbReference type="NCBI Taxonomy" id="1520584"/>
    <lineage>
        <taxon>Eukaryota</taxon>
        <taxon>Fungi</taxon>
        <taxon>Fungi incertae sedis</taxon>
        <taxon>Zoopagomycota</taxon>
        <taxon>Kickxellomycotina</taxon>
        <taxon>Dimargaritomycetes</taxon>
        <taxon>Dimargaritales</taxon>
        <taxon>Dimargaritaceae</taxon>
        <taxon>Dispira</taxon>
    </lineage>
</organism>
<dbReference type="PROSITE" id="PS00028">
    <property type="entry name" value="ZINC_FINGER_C2H2_1"/>
    <property type="match status" value="1"/>
</dbReference>
<dbReference type="InterPro" id="IPR036236">
    <property type="entry name" value="Znf_C2H2_sf"/>
</dbReference>
<protein>
    <recommendedName>
        <fullName evidence="6">C2H2-type domain-containing protein</fullName>
    </recommendedName>
</protein>
<name>A0A9W8AZ71_9FUNG</name>
<keyword evidence="1" id="KW-0479">Metal-binding</keyword>
<evidence type="ECO:0000313" key="7">
    <source>
        <dbReference type="EMBL" id="KAJ1968980.1"/>
    </source>
</evidence>
<dbReference type="SUPFAM" id="SSF57667">
    <property type="entry name" value="beta-beta-alpha zinc fingers"/>
    <property type="match status" value="1"/>
</dbReference>
<sequence>MNTHTGERPHACTWPGCEQRFSVLSNLRRHMRSRHQSGTAFLPYSRHPTSRYIGQGTGQFRQASQSFRPLQLSPPHMVHPYAQIHTPLSPAEAQLAHAGLYPASPQYFDGGQPDFVMMPNPSGFDSFTSWIPQTPTAMGSGVSSSGMAVPPADRANATSYQNTMDTTGSATFWNWNEGGSTHDSTDQDERRPPRVMECRTAPSPSFPQAHLLQRRWSAEPSQTRPPVHHGLSPRVMWHWIPTSNPSSPLPPEFYTGHPSPSPLGLYPHSNLATMPTLASVPMSRTRALVSGSPVYSHSPLTTSIAPSSTANNITATQTFGQSIVTPSPMQEAMVMSAPTDPVIGLNPAPSDGISPSAHSHTMTNPTTDVSIFTSGLVPSGTFSDLAGEPAVDQSDLGEHPL</sequence>
<keyword evidence="8" id="KW-1185">Reference proteome</keyword>
<evidence type="ECO:0000256" key="4">
    <source>
        <dbReference type="PROSITE-ProRule" id="PRU00042"/>
    </source>
</evidence>
<keyword evidence="2 4" id="KW-0863">Zinc-finger</keyword>
<dbReference type="OrthoDB" id="6077919at2759"/>
<dbReference type="EMBL" id="JANBPY010000110">
    <property type="protein sequence ID" value="KAJ1968980.1"/>
    <property type="molecule type" value="Genomic_DNA"/>
</dbReference>